<dbReference type="GO" id="GO:0008410">
    <property type="term" value="F:CoA-transferase activity"/>
    <property type="evidence" value="ECO:0007669"/>
    <property type="project" value="TreeGrafter"/>
</dbReference>
<protein>
    <recommendedName>
        <fullName evidence="3">Formyl-CoA transferase</fullName>
    </recommendedName>
</protein>
<dbReference type="InterPro" id="IPR044855">
    <property type="entry name" value="CoA-Trfase_III_dom3_sf"/>
</dbReference>
<keyword evidence="1" id="KW-0808">Transferase</keyword>
<dbReference type="SUPFAM" id="SSF89796">
    <property type="entry name" value="CoA-transferase family III (CaiB/BaiF)"/>
    <property type="match status" value="1"/>
</dbReference>
<dbReference type="InterPro" id="IPR023606">
    <property type="entry name" value="CoA-Trfase_III_dom_1_sf"/>
</dbReference>
<evidence type="ECO:0000313" key="2">
    <source>
        <dbReference type="EMBL" id="SUZ71555.1"/>
    </source>
</evidence>
<name>A0A381PX05_9ZZZZ</name>
<accession>A0A381PX05</accession>
<dbReference type="PANTHER" id="PTHR48207:SF3">
    <property type="entry name" value="SUCCINATE--HYDROXYMETHYLGLUTARATE COA-TRANSFERASE"/>
    <property type="match status" value="1"/>
</dbReference>
<dbReference type="PANTHER" id="PTHR48207">
    <property type="entry name" value="SUCCINATE--HYDROXYMETHYLGLUTARATE COA-TRANSFERASE"/>
    <property type="match status" value="1"/>
</dbReference>
<evidence type="ECO:0000256" key="1">
    <source>
        <dbReference type="ARBA" id="ARBA00022679"/>
    </source>
</evidence>
<dbReference type="AlphaFoldDB" id="A0A381PX05"/>
<dbReference type="Gene3D" id="3.30.1540.10">
    <property type="entry name" value="formyl-coa transferase, domain 3"/>
    <property type="match status" value="1"/>
</dbReference>
<evidence type="ECO:0008006" key="3">
    <source>
        <dbReference type="Google" id="ProtNLM"/>
    </source>
</evidence>
<dbReference type="InterPro" id="IPR050483">
    <property type="entry name" value="CoA-transferase_III_domain"/>
</dbReference>
<dbReference type="EMBL" id="UINC01001126">
    <property type="protein sequence ID" value="SUZ71555.1"/>
    <property type="molecule type" value="Genomic_DNA"/>
</dbReference>
<gene>
    <name evidence="2" type="ORF">METZ01_LOCUS24409</name>
</gene>
<reference evidence="2" key="1">
    <citation type="submission" date="2018-05" db="EMBL/GenBank/DDBJ databases">
        <authorList>
            <person name="Lanie J.A."/>
            <person name="Ng W.-L."/>
            <person name="Kazmierczak K.M."/>
            <person name="Andrzejewski T.M."/>
            <person name="Davidsen T.M."/>
            <person name="Wayne K.J."/>
            <person name="Tettelin H."/>
            <person name="Glass J.I."/>
            <person name="Rusch D."/>
            <person name="Podicherti R."/>
            <person name="Tsui H.-C.T."/>
            <person name="Winkler M.E."/>
        </authorList>
    </citation>
    <scope>NUCLEOTIDE SEQUENCE</scope>
</reference>
<organism evidence="2">
    <name type="scientific">marine metagenome</name>
    <dbReference type="NCBI Taxonomy" id="408172"/>
    <lineage>
        <taxon>unclassified sequences</taxon>
        <taxon>metagenomes</taxon>
        <taxon>ecological metagenomes</taxon>
    </lineage>
</organism>
<sequence>MDQQSLPLSGYTVLDLTIARAGPTAVRLLADWGANVIRIEAPVEGDIAGKRHGPDSQNLHRNKRSLCINLKAAIGKQVFFDLVRKADIVVENFRSDVKGRLGIDYESVKKINKAIIYASISGFGQEGPYSKRPAVDQVIQGMSGLMSITGEPGRGPMRVGIAVSDTSAGMFLGQGILLALLQRERTGEGQWVHTSLLEAMLSKLDFQAARFTMNSEVPGQEGNNHPTLSPMGVFDTSDGMMNIAASTDKMFKAFCDALGAEELAGNDDYASVEGRLNHREDLWKEINSFTSQHPTAELVEKLNSFGIPCGPINDIQQAFIDEQVKFLAMTKTAHHEQLGDFDLLRSPINLSNYEHGVRFERPGPDLGEHSVEILRELDYSEERIDEIVESGAVKIGIGK</sequence>
<dbReference type="InterPro" id="IPR003673">
    <property type="entry name" value="CoA-Trfase_fam_III"/>
</dbReference>
<dbReference type="Pfam" id="PF02515">
    <property type="entry name" value="CoA_transf_3"/>
    <property type="match status" value="1"/>
</dbReference>
<dbReference type="Gene3D" id="3.40.50.10540">
    <property type="entry name" value="Crotonobetainyl-coa:carnitine coa-transferase, domain 1"/>
    <property type="match status" value="1"/>
</dbReference>
<proteinExistence type="predicted"/>